<evidence type="ECO:0000256" key="1">
    <source>
        <dbReference type="ARBA" id="ARBA00006484"/>
    </source>
</evidence>
<evidence type="ECO:0000256" key="2">
    <source>
        <dbReference type="ARBA" id="ARBA00022857"/>
    </source>
</evidence>
<dbReference type="PRINTS" id="PR00080">
    <property type="entry name" value="SDRFAMILY"/>
</dbReference>
<keyword evidence="2" id="KW-0521">NADP</keyword>
<comment type="caution">
    <text evidence="5">The sequence shown here is derived from an EMBL/GenBank/DDBJ whole genome shotgun (WGS) entry which is preliminary data.</text>
</comment>
<dbReference type="InterPro" id="IPR002347">
    <property type="entry name" value="SDR_fam"/>
</dbReference>
<evidence type="ECO:0000313" key="6">
    <source>
        <dbReference type="Proteomes" id="UP001519535"/>
    </source>
</evidence>
<dbReference type="InterPro" id="IPR036291">
    <property type="entry name" value="NAD(P)-bd_dom_sf"/>
</dbReference>
<dbReference type="RefSeq" id="WP_214092737.1">
    <property type="nucleotide sequence ID" value="NZ_JAHCLR010000015.1"/>
</dbReference>
<gene>
    <name evidence="5" type="ORF">KIH27_09685</name>
</gene>
<evidence type="ECO:0000313" key="5">
    <source>
        <dbReference type="EMBL" id="MBS9533854.1"/>
    </source>
</evidence>
<accession>A0ABS5RLP8</accession>
<evidence type="ECO:0000256" key="3">
    <source>
        <dbReference type="ARBA" id="ARBA00023002"/>
    </source>
</evidence>
<dbReference type="EMBL" id="JAHCLR010000015">
    <property type="protein sequence ID" value="MBS9533854.1"/>
    <property type="molecule type" value="Genomic_DNA"/>
</dbReference>
<comment type="similarity">
    <text evidence="1 4">Belongs to the short-chain dehydrogenases/reductases (SDR) family.</text>
</comment>
<keyword evidence="6" id="KW-1185">Reference proteome</keyword>
<name>A0ABS5RLP8_9MYCO</name>
<evidence type="ECO:0000256" key="4">
    <source>
        <dbReference type="RuleBase" id="RU000363"/>
    </source>
</evidence>
<dbReference type="PANTHER" id="PTHR43391">
    <property type="entry name" value="RETINOL DEHYDROGENASE-RELATED"/>
    <property type="match status" value="1"/>
</dbReference>
<reference evidence="5 6" key="1">
    <citation type="submission" date="2021-05" db="EMBL/GenBank/DDBJ databases">
        <title>Mycobacterium acidophilum sp. nov., an extremely acid-tolerant member of the genus Mycobacterium.</title>
        <authorList>
            <person name="Xia J."/>
        </authorList>
    </citation>
    <scope>NUCLEOTIDE SEQUENCE [LARGE SCALE GENOMIC DNA]</scope>
    <source>
        <strain evidence="5 6">M1</strain>
    </source>
</reference>
<protein>
    <submittedName>
        <fullName evidence="5">SDR family NAD(P)-dependent oxidoreductase</fullName>
    </submittedName>
</protein>
<proteinExistence type="inferred from homology"/>
<dbReference type="SUPFAM" id="SSF51735">
    <property type="entry name" value="NAD(P)-binding Rossmann-fold domains"/>
    <property type="match status" value="1"/>
</dbReference>
<dbReference type="PANTHER" id="PTHR43391:SF14">
    <property type="entry name" value="DEHYDROGENASE_REDUCTASE SDR FAMILY PROTEIN 7-LIKE"/>
    <property type="match status" value="1"/>
</dbReference>
<organism evidence="5 6">
    <name type="scientific">Mycolicibacter acidiphilus</name>
    <dbReference type="NCBI Taxonomy" id="2835306"/>
    <lineage>
        <taxon>Bacteria</taxon>
        <taxon>Bacillati</taxon>
        <taxon>Actinomycetota</taxon>
        <taxon>Actinomycetes</taxon>
        <taxon>Mycobacteriales</taxon>
        <taxon>Mycobacteriaceae</taxon>
        <taxon>Mycolicibacter</taxon>
    </lineage>
</organism>
<dbReference type="CDD" id="cd05233">
    <property type="entry name" value="SDR_c"/>
    <property type="match status" value="1"/>
</dbReference>
<keyword evidence="3" id="KW-0560">Oxidoreductase</keyword>
<dbReference type="Pfam" id="PF00106">
    <property type="entry name" value="adh_short"/>
    <property type="match status" value="1"/>
</dbReference>
<dbReference type="Gene3D" id="3.40.50.720">
    <property type="entry name" value="NAD(P)-binding Rossmann-like Domain"/>
    <property type="match status" value="1"/>
</dbReference>
<sequence>MAKHIDLTGKIAVVTGAGSGIGRATARLLARHGAKVHVADCDTVAVADVAREIGGVHHTVDVTKPEDLQALAEAVYAEDGRVDILHNNAGIGHAGDIEETTIEDWQRVIGVNLLGVAYGVQVFVPRMLHQGGGGKIVNTASEAGLIPTARMAPYCTSKFGVVGMSESLDAELRPRGIRVMALCPGVIDTAIVRGTIMRGAMATDQEKIVGFYAKHGASPEKVAAAVLSALARPRLIIPTPRSHVVAPYLLHRLSPALTAPLSRYLTKFVSR</sequence>
<dbReference type="PRINTS" id="PR00081">
    <property type="entry name" value="GDHRDH"/>
</dbReference>
<dbReference type="Proteomes" id="UP001519535">
    <property type="component" value="Unassembled WGS sequence"/>
</dbReference>